<evidence type="ECO:0000313" key="2">
    <source>
        <dbReference type="EMBL" id="CAA7397969.1"/>
    </source>
</evidence>
<name>A0A7I8KJK2_SPIIN</name>
<accession>A0A7I8KJK2</accession>
<gene>
    <name evidence="1" type="ORF">SI7747_06007987</name>
    <name evidence="2" type="ORF">SI8410_06008634</name>
</gene>
<proteinExistence type="predicted"/>
<dbReference type="EMBL" id="LR746269">
    <property type="protein sequence ID" value="CAA7397969.1"/>
    <property type="molecule type" value="Genomic_DNA"/>
</dbReference>
<evidence type="ECO:0000313" key="3">
    <source>
        <dbReference type="Proteomes" id="UP000663760"/>
    </source>
</evidence>
<dbReference type="EMBL" id="LR743593">
    <property type="protein sequence ID" value="CAA2621917.1"/>
    <property type="molecule type" value="Genomic_DNA"/>
</dbReference>
<dbReference type="Proteomes" id="UP000663760">
    <property type="component" value="Chromosome 6"/>
</dbReference>
<dbReference type="AlphaFoldDB" id="A0A7I8KJK2"/>
<protein>
    <submittedName>
        <fullName evidence="2">Uncharacterized protein</fullName>
    </submittedName>
</protein>
<evidence type="ECO:0000313" key="1">
    <source>
        <dbReference type="EMBL" id="CAA2621917.1"/>
    </source>
</evidence>
<sequence length="33" mass="3766">MVICTYVSFLLDGKCHESLSLIHLCNLEELVRS</sequence>
<keyword evidence="3" id="KW-1185">Reference proteome</keyword>
<reference evidence="2" key="1">
    <citation type="submission" date="2020-02" db="EMBL/GenBank/DDBJ databases">
        <authorList>
            <person name="Scholz U."/>
            <person name="Mascher M."/>
            <person name="Fiebig A."/>
        </authorList>
    </citation>
    <scope>NUCLEOTIDE SEQUENCE</scope>
</reference>
<organism evidence="2 3">
    <name type="scientific">Spirodela intermedia</name>
    <name type="common">Intermediate duckweed</name>
    <dbReference type="NCBI Taxonomy" id="51605"/>
    <lineage>
        <taxon>Eukaryota</taxon>
        <taxon>Viridiplantae</taxon>
        <taxon>Streptophyta</taxon>
        <taxon>Embryophyta</taxon>
        <taxon>Tracheophyta</taxon>
        <taxon>Spermatophyta</taxon>
        <taxon>Magnoliopsida</taxon>
        <taxon>Liliopsida</taxon>
        <taxon>Araceae</taxon>
        <taxon>Lemnoideae</taxon>
        <taxon>Spirodela</taxon>
    </lineage>
</organism>